<protein>
    <submittedName>
        <fullName evidence="1">Uncharacterized protein</fullName>
    </submittedName>
</protein>
<evidence type="ECO:0000313" key="2">
    <source>
        <dbReference type="EMBL" id="GMA21974.1"/>
    </source>
</evidence>
<name>A0ABQ6HML4_9MICO</name>
<reference evidence="3" key="2">
    <citation type="journal article" date="2019" name="Int. J. Syst. Evol. Microbiol.">
        <title>The Global Catalogue of Microorganisms (GCM) 10K type strain sequencing project: providing services to taxonomists for standard genome sequencing and annotation.</title>
        <authorList>
            <consortium name="The Broad Institute Genomics Platform"/>
            <consortium name="The Broad Institute Genome Sequencing Center for Infectious Disease"/>
            <person name="Wu L."/>
            <person name="Ma J."/>
        </authorList>
    </citation>
    <scope>NUCLEOTIDE SEQUENCE [LARGE SCALE GENOMIC DNA]</scope>
    <source>
        <strain evidence="3">NBRC 105830</strain>
    </source>
</reference>
<reference evidence="1" key="1">
    <citation type="journal article" date="2014" name="Int. J. Syst. Evol. Microbiol.">
        <title>Complete genome of a new Firmicutes species belonging to the dominant human colonic microbiota ('Ruminococcus bicirculans') reveals two chromosomes and a selective capacity to utilize plant glucans.</title>
        <authorList>
            <consortium name="NISC Comparative Sequencing Program"/>
            <person name="Wegmann U."/>
            <person name="Louis P."/>
            <person name="Goesmann A."/>
            <person name="Henrissat B."/>
            <person name="Duncan S.H."/>
            <person name="Flint H.J."/>
        </authorList>
    </citation>
    <scope>NUCLEOTIDE SEQUENCE</scope>
    <source>
        <strain evidence="1">NBRC 105830</strain>
    </source>
</reference>
<sequence length="73" mass="8366">MRLVQALRGQANLVVSVFGRSLDAIYQWDQRVSVAYPEMHLHESVMQLRWAKRMGWMLDDAGRLTGEIVPALP</sequence>
<evidence type="ECO:0000313" key="3">
    <source>
        <dbReference type="Proteomes" id="UP001157109"/>
    </source>
</evidence>
<evidence type="ECO:0000313" key="1">
    <source>
        <dbReference type="EMBL" id="GMA19708.1"/>
    </source>
</evidence>
<gene>
    <name evidence="1" type="ORF">GCM10025862_17290</name>
    <name evidence="2" type="ORF">GCM10025862_39950</name>
</gene>
<reference evidence="1" key="3">
    <citation type="submission" date="2023-02" db="EMBL/GenBank/DDBJ databases">
        <authorList>
            <person name="Sun Q."/>
            <person name="Mori K."/>
        </authorList>
    </citation>
    <scope>NUCLEOTIDE SEQUENCE</scope>
    <source>
        <strain evidence="1">NBRC 105830</strain>
    </source>
</reference>
<comment type="caution">
    <text evidence="1">The sequence shown here is derived from an EMBL/GenBank/DDBJ whole genome shotgun (WGS) entry which is preliminary data.</text>
</comment>
<proteinExistence type="predicted"/>
<accession>A0ABQ6HML4</accession>
<organism evidence="1 3">
    <name type="scientific">Arsenicicoccus piscis</name>
    <dbReference type="NCBI Taxonomy" id="673954"/>
    <lineage>
        <taxon>Bacteria</taxon>
        <taxon>Bacillati</taxon>
        <taxon>Actinomycetota</taxon>
        <taxon>Actinomycetes</taxon>
        <taxon>Micrococcales</taxon>
        <taxon>Intrasporangiaceae</taxon>
        <taxon>Arsenicicoccus</taxon>
    </lineage>
</organism>
<dbReference type="EMBL" id="BSUJ01000001">
    <property type="protein sequence ID" value="GMA19708.1"/>
    <property type="molecule type" value="Genomic_DNA"/>
</dbReference>
<dbReference type="EMBL" id="BSUJ01000002">
    <property type="protein sequence ID" value="GMA21974.1"/>
    <property type="molecule type" value="Genomic_DNA"/>
</dbReference>
<dbReference type="Proteomes" id="UP001157109">
    <property type="component" value="Unassembled WGS sequence"/>
</dbReference>
<keyword evidence="3" id="KW-1185">Reference proteome</keyword>